<accession>H5XYZ2</accession>
<evidence type="ECO:0000313" key="15">
    <source>
        <dbReference type="Proteomes" id="UP000005104"/>
    </source>
</evidence>
<gene>
    <name evidence="14" type="ORF">DesyoDRAFT_4754</name>
</gene>
<dbReference type="AlphaFoldDB" id="H5XYZ2"/>
<dbReference type="Gene3D" id="3.40.630.30">
    <property type="match status" value="1"/>
</dbReference>
<dbReference type="Proteomes" id="UP000005104">
    <property type="component" value="Chromosome"/>
</dbReference>
<dbReference type="PANTHER" id="PTHR39453:SF1">
    <property type="entry name" value="PHOSPHATE PROPANOYLTRANSFERASE"/>
    <property type="match status" value="1"/>
</dbReference>
<evidence type="ECO:0000313" key="14">
    <source>
        <dbReference type="EMBL" id="EHQ91698.1"/>
    </source>
</evidence>
<comment type="cofactor">
    <cofactor evidence="1">
        <name>Zn(2+)</name>
        <dbReference type="ChEBI" id="CHEBI:29105"/>
    </cofactor>
</comment>
<dbReference type="PROSITE" id="PS51186">
    <property type="entry name" value="GNAT"/>
    <property type="match status" value="1"/>
</dbReference>
<keyword evidence="15" id="KW-1185">Reference proteome</keyword>
<proteinExistence type="inferred from homology"/>
<organism evidence="14 15">
    <name type="scientific">Desulfosporosinus youngiae DSM 17734</name>
    <dbReference type="NCBI Taxonomy" id="768710"/>
    <lineage>
        <taxon>Bacteria</taxon>
        <taxon>Bacillati</taxon>
        <taxon>Bacillota</taxon>
        <taxon>Clostridia</taxon>
        <taxon>Eubacteriales</taxon>
        <taxon>Desulfitobacteriaceae</taxon>
        <taxon>Desulfosporosinus</taxon>
    </lineage>
</organism>
<comment type="catalytic activity">
    <reaction evidence="12">
        <text>propanoyl-CoA + phosphate = propanoyl phosphate + CoA</text>
        <dbReference type="Rhea" id="RHEA:28046"/>
        <dbReference type="ChEBI" id="CHEBI:43474"/>
        <dbReference type="ChEBI" id="CHEBI:57287"/>
        <dbReference type="ChEBI" id="CHEBI:57392"/>
        <dbReference type="ChEBI" id="CHEBI:58933"/>
        <dbReference type="EC" id="2.3.1.222"/>
    </reaction>
</comment>
<name>H5XYZ2_9FIRM</name>
<evidence type="ECO:0000256" key="2">
    <source>
        <dbReference type="ARBA" id="ARBA00007342"/>
    </source>
</evidence>
<evidence type="ECO:0000256" key="3">
    <source>
        <dbReference type="ARBA" id="ARBA00012206"/>
    </source>
</evidence>
<dbReference type="Pfam" id="PF00583">
    <property type="entry name" value="Acetyltransf_1"/>
    <property type="match status" value="1"/>
</dbReference>
<evidence type="ECO:0000256" key="7">
    <source>
        <dbReference type="ARBA" id="ARBA00022833"/>
    </source>
</evidence>
<keyword evidence="8" id="KW-0012">Acyltransferase</keyword>
<evidence type="ECO:0000256" key="8">
    <source>
        <dbReference type="ARBA" id="ARBA00023315"/>
    </source>
</evidence>
<reference evidence="14 15" key="1">
    <citation type="submission" date="2011-11" db="EMBL/GenBank/DDBJ databases">
        <title>The Noncontiguous Finished genome of Desulfosporosinus youngiae DSM 17734.</title>
        <authorList>
            <consortium name="US DOE Joint Genome Institute (JGI-PGF)"/>
            <person name="Lucas S."/>
            <person name="Han J."/>
            <person name="Lapidus A."/>
            <person name="Cheng J.-F."/>
            <person name="Goodwin L."/>
            <person name="Pitluck S."/>
            <person name="Peters L."/>
            <person name="Ovchinnikova G."/>
            <person name="Lu M."/>
            <person name="Land M.L."/>
            <person name="Hauser L."/>
            <person name="Pester M."/>
            <person name="Spring S."/>
            <person name="Ollivier B."/>
            <person name="Rattei T."/>
            <person name="Klenk H.-P."/>
            <person name="Wagner M."/>
            <person name="Loy A."/>
            <person name="Woyke T.J."/>
        </authorList>
    </citation>
    <scope>NUCLEOTIDE SEQUENCE [LARGE SCALE GENOMIC DNA]</scope>
    <source>
        <strain evidence="14 15">DSM 17734</strain>
    </source>
</reference>
<evidence type="ECO:0000256" key="6">
    <source>
        <dbReference type="ARBA" id="ARBA00022723"/>
    </source>
</evidence>
<evidence type="ECO:0000256" key="1">
    <source>
        <dbReference type="ARBA" id="ARBA00001947"/>
    </source>
</evidence>
<dbReference type="STRING" id="768710.DesyoDRAFT_4754"/>
<dbReference type="EC" id="2.3.1.222" evidence="3"/>
<dbReference type="GO" id="GO:0046872">
    <property type="term" value="F:metal ion binding"/>
    <property type="evidence" value="ECO:0007669"/>
    <property type="project" value="UniProtKB-KW"/>
</dbReference>
<keyword evidence="7" id="KW-0862">Zinc</keyword>
<dbReference type="HOGENOM" id="CLU_688743_0_0_9"/>
<dbReference type="InterPro" id="IPR008300">
    <property type="entry name" value="PTAC"/>
</dbReference>
<evidence type="ECO:0000256" key="4">
    <source>
        <dbReference type="ARBA" id="ARBA00020837"/>
    </source>
</evidence>
<dbReference type="PANTHER" id="PTHR39453">
    <property type="entry name" value="PHOSPHATE PROPANOYLTRANSFERASE"/>
    <property type="match status" value="1"/>
</dbReference>
<dbReference type="InterPro" id="IPR016181">
    <property type="entry name" value="Acyl_CoA_acyltransferase"/>
</dbReference>
<keyword evidence="5" id="KW-0808">Transferase</keyword>
<keyword evidence="6" id="KW-0479">Metal-binding</keyword>
<feature type="domain" description="N-acetyltransferase" evidence="13">
    <location>
        <begin position="227"/>
        <end position="398"/>
    </location>
</feature>
<evidence type="ECO:0000256" key="10">
    <source>
        <dbReference type="ARBA" id="ARBA00030939"/>
    </source>
</evidence>
<dbReference type="CDD" id="cd04301">
    <property type="entry name" value="NAT_SF"/>
    <property type="match status" value="1"/>
</dbReference>
<comment type="similarity">
    <text evidence="2">Belongs to the PduL family.</text>
</comment>
<dbReference type="Pfam" id="PF06130">
    <property type="entry name" value="PTAC"/>
    <property type="match status" value="1"/>
</dbReference>
<evidence type="ECO:0000256" key="5">
    <source>
        <dbReference type="ARBA" id="ARBA00022679"/>
    </source>
</evidence>
<dbReference type="GO" id="GO:0016747">
    <property type="term" value="F:acyltransferase activity, transferring groups other than amino-acyl groups"/>
    <property type="evidence" value="ECO:0007669"/>
    <property type="project" value="InterPro"/>
</dbReference>
<sequence length="408" mass="45636">MEMSDPKKVDFKQEAKWLVMVGVSRAHVHLTREHMEILFGQGSELTVLRDLGQAGQFAAKETVNVVGTKGVLEKVRIIGPNRTESQIELSRTETYPLGIDAPLRDSGDLVGTPGAVLIGPKGVVVLDHGCIIAKAHVHMLSKTAKRLDLTDSDKVSILLKGEKIVSYHDVTVRLVDDGVTEFHIDTDEANAAFADTGDMAMIIHKEIIIRDDCGNVLEIDTDNIKFVEGKDPNGYYTQAGIKLMGSVFEYPESVQEEIRDKLLNPKSIAPNKYYLLTAQENEKVFGIACFYWMPNVKMGYLEHLGITPEYKARGIGGFLFHRVRTFLEKKHPEIEGILLEVRKNMEHLDDRKPFFLDLGAIPIDSDFYSAKKTKAGEEFSLMFKPETANARLDTATMEAAWQTINEIL</sequence>
<dbReference type="NCBIfam" id="NF011652">
    <property type="entry name" value="PRK15070.1"/>
    <property type="match status" value="1"/>
</dbReference>
<protein>
    <recommendedName>
        <fullName evidence="4">Phosphate propanoyltransferase</fullName>
        <ecNumber evidence="3">2.3.1.222</ecNumber>
    </recommendedName>
    <alternativeName>
        <fullName evidence="10">Phosphate acyltransferase PduL</fullName>
    </alternativeName>
    <alternativeName>
        <fullName evidence="9">Phosphotransacylase PduL</fullName>
    </alternativeName>
    <alternativeName>
        <fullName evidence="11">Propanediol utilization protein PduL</fullName>
    </alternativeName>
</protein>
<evidence type="ECO:0000256" key="11">
    <source>
        <dbReference type="ARBA" id="ARBA00033077"/>
    </source>
</evidence>
<dbReference type="EMBL" id="CM001441">
    <property type="protein sequence ID" value="EHQ91698.1"/>
    <property type="molecule type" value="Genomic_DNA"/>
</dbReference>
<dbReference type="eggNOG" id="COG0456">
    <property type="taxonomic scope" value="Bacteria"/>
</dbReference>
<dbReference type="eggNOG" id="COG4869">
    <property type="taxonomic scope" value="Bacteria"/>
</dbReference>
<evidence type="ECO:0000259" key="13">
    <source>
        <dbReference type="PROSITE" id="PS51186"/>
    </source>
</evidence>
<dbReference type="InterPro" id="IPR000182">
    <property type="entry name" value="GNAT_dom"/>
</dbReference>
<evidence type="ECO:0000256" key="12">
    <source>
        <dbReference type="ARBA" id="ARBA00047589"/>
    </source>
</evidence>
<dbReference type="SUPFAM" id="SSF55729">
    <property type="entry name" value="Acyl-CoA N-acyltransferases (Nat)"/>
    <property type="match status" value="1"/>
</dbReference>
<evidence type="ECO:0000256" key="9">
    <source>
        <dbReference type="ARBA" id="ARBA00030044"/>
    </source>
</evidence>
<dbReference type="RefSeq" id="WP_007786741.1">
    <property type="nucleotide sequence ID" value="NZ_CM001441.1"/>
</dbReference>